<evidence type="ECO:0000313" key="1">
    <source>
        <dbReference type="EMBL" id="KAJ7341041.1"/>
    </source>
</evidence>
<reference evidence="1" key="1">
    <citation type="journal article" date="2023" name="DNA Res.">
        <title>Chromosome-level genome assembly of Phrynocephalus forsythii using third-generation DNA sequencing and Hi-C analysis.</title>
        <authorList>
            <person name="Qi Y."/>
            <person name="Zhao W."/>
            <person name="Zhao Y."/>
            <person name="Niu C."/>
            <person name="Cao S."/>
            <person name="Zhang Y."/>
        </authorList>
    </citation>
    <scope>NUCLEOTIDE SEQUENCE</scope>
    <source>
        <tissue evidence="1">Muscle</tissue>
    </source>
</reference>
<keyword evidence="2" id="KW-1185">Reference proteome</keyword>
<gene>
    <name evidence="1" type="ORF">JRQ81_004711</name>
</gene>
<comment type="caution">
    <text evidence="1">The sequence shown here is derived from an EMBL/GenBank/DDBJ whole genome shotgun (WGS) entry which is preliminary data.</text>
</comment>
<evidence type="ECO:0000313" key="2">
    <source>
        <dbReference type="Proteomes" id="UP001142489"/>
    </source>
</evidence>
<organism evidence="1 2">
    <name type="scientific">Phrynocephalus forsythii</name>
    <dbReference type="NCBI Taxonomy" id="171643"/>
    <lineage>
        <taxon>Eukaryota</taxon>
        <taxon>Metazoa</taxon>
        <taxon>Chordata</taxon>
        <taxon>Craniata</taxon>
        <taxon>Vertebrata</taxon>
        <taxon>Euteleostomi</taxon>
        <taxon>Lepidosauria</taxon>
        <taxon>Squamata</taxon>
        <taxon>Bifurcata</taxon>
        <taxon>Unidentata</taxon>
        <taxon>Episquamata</taxon>
        <taxon>Toxicofera</taxon>
        <taxon>Iguania</taxon>
        <taxon>Acrodonta</taxon>
        <taxon>Agamidae</taxon>
        <taxon>Agaminae</taxon>
        <taxon>Phrynocephalus</taxon>
    </lineage>
</organism>
<dbReference type="AlphaFoldDB" id="A0A9Q0Y3E7"/>
<accession>A0A9Q0Y3E7</accession>
<proteinExistence type="predicted"/>
<sequence>MSVQSRRAEAAADGGGDVGLEAVGGGTNIPEATATAAFPTGHLGLRQLQWPIGGGLSGFPPVSSGPRGIGLSLKAVAAEMVVAPSDWLGSGGFGWLEQDWSWSWLLRGISFHPTWYGCCGCLEQDSYGGAEQGGMAVEGKISTASFHENTVLRLPGLFMMWKEELATILERRDAS</sequence>
<protein>
    <submittedName>
        <fullName evidence="1">Uncharacterized protein</fullName>
    </submittedName>
</protein>
<dbReference type="Proteomes" id="UP001142489">
    <property type="component" value="Unassembled WGS sequence"/>
</dbReference>
<name>A0A9Q0Y3E7_9SAUR</name>
<dbReference type="EMBL" id="JAPFRF010000002">
    <property type="protein sequence ID" value="KAJ7341041.1"/>
    <property type="molecule type" value="Genomic_DNA"/>
</dbReference>